<comment type="caution">
    <text evidence="4">The sequence shown here is derived from an EMBL/GenBank/DDBJ whole genome shotgun (WGS) entry which is preliminary data.</text>
</comment>
<sequence>MMMDERKWLFDLLNVEEQQLSEKQINILQAAIEMFAEKGYAATSTSEIAKRAGVAEGTIFRHYKTKKDLLLAIVKPTLFQSVAPFFAKKFVKDVFENEYEHYEQFVRAIFHNRYEFVKTYLPAVRVFWQEMAFHSDIKTQFQTIFTNHVYDKFKQIVEHFQQKGELAQLPPETIIRLTITTIAGFLATRFLIMPDYPWDDEQEIERTIQFLMNGLKA</sequence>
<evidence type="ECO:0000256" key="2">
    <source>
        <dbReference type="PROSITE-ProRule" id="PRU00335"/>
    </source>
</evidence>
<dbReference type="SUPFAM" id="SSF48498">
    <property type="entry name" value="Tetracyclin repressor-like, C-terminal domain"/>
    <property type="match status" value="1"/>
</dbReference>
<evidence type="ECO:0000256" key="1">
    <source>
        <dbReference type="ARBA" id="ARBA00023125"/>
    </source>
</evidence>
<keyword evidence="1 2" id="KW-0238">DNA-binding</keyword>
<evidence type="ECO:0000313" key="4">
    <source>
        <dbReference type="EMBL" id="GAC91378.1"/>
    </source>
</evidence>
<reference evidence="5" key="1">
    <citation type="journal article" date="2013" name="Genome">
        <title>Draft Genome Sequence of a Thermophilic Member of the Bacillaceae, Anoxybacillus flavithermus Strain Kn10, Isolated from the Kan-nawa Hot Spring in Japan.</title>
        <authorList>
            <person name="Matsutani M."/>
            <person name="Shirakihara Y."/>
            <person name="Imada K."/>
            <person name="Yakushi T."/>
            <person name="Matsushita K."/>
        </authorList>
    </citation>
    <scope>NUCLEOTIDE SEQUENCE [LARGE SCALE GENOMIC DNA]</scope>
    <source>
        <strain evidence="5">NBRC 109594</strain>
    </source>
</reference>
<organism evidence="4 5">
    <name type="scientific">Anoxybacillus flavithermus NBRC 109594</name>
    <dbReference type="NCBI Taxonomy" id="1315967"/>
    <lineage>
        <taxon>Bacteria</taxon>
        <taxon>Bacillati</taxon>
        <taxon>Bacillota</taxon>
        <taxon>Bacilli</taxon>
        <taxon>Bacillales</taxon>
        <taxon>Anoxybacillaceae</taxon>
        <taxon>Anoxybacillus</taxon>
    </lineage>
</organism>
<dbReference type="PROSITE" id="PS50977">
    <property type="entry name" value="HTH_TETR_2"/>
    <property type="match status" value="1"/>
</dbReference>
<dbReference type="InterPro" id="IPR009057">
    <property type="entry name" value="Homeodomain-like_sf"/>
</dbReference>
<accession>R4G0Y0</accession>
<feature type="domain" description="HTH tetR-type" evidence="3">
    <location>
        <begin position="21"/>
        <end position="81"/>
    </location>
</feature>
<dbReference type="GO" id="GO:0006355">
    <property type="term" value="P:regulation of DNA-templated transcription"/>
    <property type="evidence" value="ECO:0007669"/>
    <property type="project" value="UniProtKB-ARBA"/>
</dbReference>
<dbReference type="InterPro" id="IPR001647">
    <property type="entry name" value="HTH_TetR"/>
</dbReference>
<dbReference type="PRINTS" id="PR00455">
    <property type="entry name" value="HTHTETR"/>
</dbReference>
<name>R4G0Y0_9BACL</name>
<dbReference type="AlphaFoldDB" id="R4G0Y0"/>
<protein>
    <submittedName>
        <fullName evidence="4">TetR family transcriptional regulator</fullName>
    </submittedName>
</protein>
<proteinExistence type="predicted"/>
<gene>
    <name evidence="4" type="ORF">KN10_1814</name>
</gene>
<dbReference type="GO" id="GO:0003677">
    <property type="term" value="F:DNA binding"/>
    <property type="evidence" value="ECO:0007669"/>
    <property type="project" value="UniProtKB-UniRule"/>
</dbReference>
<evidence type="ECO:0000313" key="5">
    <source>
        <dbReference type="Proteomes" id="UP000013057"/>
    </source>
</evidence>
<dbReference type="Proteomes" id="UP000013057">
    <property type="component" value="Unassembled WGS sequence"/>
</dbReference>
<dbReference type="SUPFAM" id="SSF46689">
    <property type="entry name" value="Homeodomain-like"/>
    <property type="match status" value="1"/>
</dbReference>
<dbReference type="Gene3D" id="1.10.10.60">
    <property type="entry name" value="Homeodomain-like"/>
    <property type="match status" value="1"/>
</dbReference>
<dbReference type="InterPro" id="IPR036271">
    <property type="entry name" value="Tet_transcr_reg_TetR-rel_C_sf"/>
</dbReference>
<dbReference type="EMBL" id="BARH01000013">
    <property type="protein sequence ID" value="GAC91378.1"/>
    <property type="molecule type" value="Genomic_DNA"/>
</dbReference>
<dbReference type="InterPro" id="IPR050109">
    <property type="entry name" value="HTH-type_TetR-like_transc_reg"/>
</dbReference>
<dbReference type="PANTHER" id="PTHR30055">
    <property type="entry name" value="HTH-TYPE TRANSCRIPTIONAL REGULATOR RUTR"/>
    <property type="match status" value="1"/>
</dbReference>
<dbReference type="Gene3D" id="1.10.357.10">
    <property type="entry name" value="Tetracycline Repressor, domain 2"/>
    <property type="match status" value="1"/>
</dbReference>
<dbReference type="Pfam" id="PF00440">
    <property type="entry name" value="TetR_N"/>
    <property type="match status" value="1"/>
</dbReference>
<dbReference type="PANTHER" id="PTHR30055:SF222">
    <property type="entry name" value="REGULATORY PROTEIN"/>
    <property type="match status" value="1"/>
</dbReference>
<evidence type="ECO:0000259" key="3">
    <source>
        <dbReference type="PROSITE" id="PS50977"/>
    </source>
</evidence>
<feature type="DNA-binding region" description="H-T-H motif" evidence="2">
    <location>
        <begin position="44"/>
        <end position="63"/>
    </location>
</feature>